<name>A0A137P8N0_CONC2</name>
<dbReference type="InterPro" id="IPR017455">
    <property type="entry name" value="Znf_FYVE-rel"/>
</dbReference>
<dbReference type="SMART" id="SM00288">
    <property type="entry name" value="VHS"/>
    <property type="match status" value="1"/>
</dbReference>
<evidence type="ECO:0000256" key="2">
    <source>
        <dbReference type="ARBA" id="ARBA00008597"/>
    </source>
</evidence>
<accession>A0A137P8N0</accession>
<sequence length="646" mass="71347">MFSLWNPTSANNTNFDYLVISATGENLPKDAEVWGPSLEACDMIRAKSIPAKEAGKILRKRLNHANPNVQILTLKLTDVCVKNGGNHFLQEVASREFLDDLVSILKNPSGINPEVKDKILELIQNWAHSTQGKPDLAYLGQTYANLKAANYIFPASPTAASAMVDTASAPDWTDSDVCMRCRTAFTFTNRKHHCRNCGSTFCQACSSNNLPLPHLGINDSVRVCTDCYLKLKKVTRTNEPPYASLIPPPTTTTTTGSANASTRTREDEDIEKAIQLSLQDSSNKRERELSHKVTFAEYITETAAHDRTEDADLEAAIAASLKDLEIKSPKSQSKLYPSLQDSSNYQYNQNYSEPEKTSQYSQTAQDEYKLQDKEIESLEMFCNMVDKMKLNPQAPIDPTARYLYYDMSKTALKLNDELRELIFKHKNFIEVQTKLSSAVKKYDQLLEHSLNPYGAPSMYDSYVPSTTSPHQRQGSISEQPYSAYTASYYPTQSLSYGHQPISAAYATDPSTNPQHNPVSSPTSSLHQAPPATDYAYNYAAPTQAHATDLSASSGHPTSAYAPQSAGATPAAQATSYYQPTNPQQAPQASQQPYYQPANPTQAPTSGQQPYYYPPQGQAYTGAQQSYPSQPPTSSEPPKPEAPLIEL</sequence>
<dbReference type="EMBL" id="KQ964476">
    <property type="protein sequence ID" value="KXN71365.1"/>
    <property type="molecule type" value="Genomic_DNA"/>
</dbReference>
<dbReference type="Gene3D" id="3.30.40.10">
    <property type="entry name" value="Zinc/RING finger domain, C3HC4 (zinc finger)"/>
    <property type="match status" value="1"/>
</dbReference>
<dbReference type="GO" id="GO:0032456">
    <property type="term" value="P:endocytic recycling"/>
    <property type="evidence" value="ECO:0007669"/>
    <property type="project" value="TreeGrafter"/>
</dbReference>
<dbReference type="CDD" id="cd15735">
    <property type="entry name" value="FYVE_spVPS27p_like"/>
    <property type="match status" value="1"/>
</dbReference>
<evidence type="ECO:0000256" key="1">
    <source>
        <dbReference type="ARBA" id="ARBA00004125"/>
    </source>
</evidence>
<keyword evidence="5 8" id="KW-0967">Endosome</keyword>
<dbReference type="PROSITE" id="PS50178">
    <property type="entry name" value="ZF_FYVE"/>
    <property type="match status" value="1"/>
</dbReference>
<dbReference type="InterPro" id="IPR011011">
    <property type="entry name" value="Znf_FYVE_PHD"/>
</dbReference>
<dbReference type="OMA" id="DQQCSAK"/>
<dbReference type="InterPro" id="IPR008942">
    <property type="entry name" value="ENTH_VHS"/>
</dbReference>
<feature type="region of interest" description="Disordered" evidence="10">
    <location>
        <begin position="330"/>
        <end position="362"/>
    </location>
</feature>
<evidence type="ECO:0000256" key="5">
    <source>
        <dbReference type="ARBA" id="ARBA00022753"/>
    </source>
</evidence>
<comment type="function">
    <text evidence="8">Component of the ESCRT-0 complex which is the sorting receptor for ubiquitinated cargo proteins at the multivesicular body (MVB) and recruits ESCRT-I to the MVB outer membrane.</text>
</comment>
<comment type="similarity">
    <text evidence="2 8">Belongs to the VPS27 family.</text>
</comment>
<evidence type="ECO:0000256" key="3">
    <source>
        <dbReference type="ARBA" id="ARBA00017753"/>
    </source>
</evidence>
<evidence type="ECO:0000256" key="7">
    <source>
        <dbReference type="ARBA" id="ARBA00022833"/>
    </source>
</evidence>
<dbReference type="InterPro" id="IPR013083">
    <property type="entry name" value="Znf_RING/FYVE/PHD"/>
</dbReference>
<feature type="region of interest" description="Disordered" evidence="10">
    <location>
        <begin position="547"/>
        <end position="646"/>
    </location>
</feature>
<dbReference type="Gene3D" id="1.25.40.90">
    <property type="match status" value="1"/>
</dbReference>
<dbReference type="OrthoDB" id="957735at2759"/>
<dbReference type="GO" id="GO:0005769">
    <property type="term" value="C:early endosome"/>
    <property type="evidence" value="ECO:0007669"/>
    <property type="project" value="TreeGrafter"/>
</dbReference>
<evidence type="ECO:0000259" key="11">
    <source>
        <dbReference type="PROSITE" id="PS50178"/>
    </source>
</evidence>
<dbReference type="AlphaFoldDB" id="A0A137P8N0"/>
<keyword evidence="6 9" id="KW-0863">Zinc-finger</keyword>
<dbReference type="GO" id="GO:0031623">
    <property type="term" value="P:receptor internalization"/>
    <property type="evidence" value="ECO:0007669"/>
    <property type="project" value="TreeGrafter"/>
</dbReference>
<feature type="domain" description="VHS" evidence="12">
    <location>
        <begin position="24"/>
        <end position="154"/>
    </location>
</feature>
<dbReference type="PANTHER" id="PTHR46275">
    <property type="entry name" value="HEPATOCYTE GROWTH FACTOR-REGULATED TYROSINE KINASE SUBSTRATE"/>
    <property type="match status" value="1"/>
</dbReference>
<dbReference type="CDD" id="cd16979">
    <property type="entry name" value="VHS_Vps27"/>
    <property type="match status" value="1"/>
</dbReference>
<evidence type="ECO:0000256" key="8">
    <source>
        <dbReference type="PIRNR" id="PIRNR036956"/>
    </source>
</evidence>
<keyword evidence="8" id="KW-0472">Membrane</keyword>
<evidence type="ECO:0000256" key="6">
    <source>
        <dbReference type="ARBA" id="ARBA00022771"/>
    </source>
</evidence>
<dbReference type="InterPro" id="IPR017073">
    <property type="entry name" value="HGS/VPS27"/>
</dbReference>
<evidence type="ECO:0000256" key="4">
    <source>
        <dbReference type="ARBA" id="ARBA00022723"/>
    </source>
</evidence>
<keyword evidence="4" id="KW-0479">Metal-binding</keyword>
<dbReference type="GO" id="GO:0010008">
    <property type="term" value="C:endosome membrane"/>
    <property type="evidence" value="ECO:0007669"/>
    <property type="project" value="UniProtKB-SubCell"/>
</dbReference>
<feature type="domain" description="FYVE-type" evidence="11">
    <location>
        <begin position="172"/>
        <end position="232"/>
    </location>
</feature>
<feature type="compositionally biased region" description="Pro residues" evidence="10">
    <location>
        <begin position="628"/>
        <end position="640"/>
    </location>
</feature>
<dbReference type="Proteomes" id="UP000070444">
    <property type="component" value="Unassembled WGS sequence"/>
</dbReference>
<dbReference type="Pfam" id="PF00790">
    <property type="entry name" value="VHS"/>
    <property type="match status" value="1"/>
</dbReference>
<dbReference type="SMART" id="SM00064">
    <property type="entry name" value="FYVE"/>
    <property type="match status" value="1"/>
</dbReference>
<comment type="subunit">
    <text evidence="8">Component of the ESCRT-0 complex composed of HSE1 and VPS27.</text>
</comment>
<proteinExistence type="inferred from homology"/>
<comment type="subcellular location">
    <subcellularLocation>
        <location evidence="1 8">Endosome membrane</location>
        <topology evidence="1 8">Peripheral membrane protein</topology>
        <orientation evidence="1 8">Cytoplasmic side</orientation>
    </subcellularLocation>
</comment>
<dbReference type="InterPro" id="IPR000306">
    <property type="entry name" value="Znf_FYVE"/>
</dbReference>
<reference evidence="13 14" key="1">
    <citation type="journal article" date="2015" name="Genome Biol. Evol.">
        <title>Phylogenomic analyses indicate that early fungi evolved digesting cell walls of algal ancestors of land plants.</title>
        <authorList>
            <person name="Chang Y."/>
            <person name="Wang S."/>
            <person name="Sekimoto S."/>
            <person name="Aerts A.L."/>
            <person name="Choi C."/>
            <person name="Clum A."/>
            <person name="LaButti K.M."/>
            <person name="Lindquist E.A."/>
            <person name="Yee Ngan C."/>
            <person name="Ohm R.A."/>
            <person name="Salamov A.A."/>
            <person name="Grigoriev I.V."/>
            <person name="Spatafora J.W."/>
            <person name="Berbee M.L."/>
        </authorList>
    </citation>
    <scope>NUCLEOTIDE SEQUENCE [LARGE SCALE GENOMIC DNA]</scope>
    <source>
        <strain evidence="13 14">NRRL 28638</strain>
    </source>
</reference>
<dbReference type="GO" id="GO:0007034">
    <property type="term" value="P:vacuolar transport"/>
    <property type="evidence" value="ECO:0007669"/>
    <property type="project" value="UniProtKB-ARBA"/>
</dbReference>
<dbReference type="Pfam" id="PF01363">
    <property type="entry name" value="FYVE"/>
    <property type="match status" value="1"/>
</dbReference>
<dbReference type="Gene3D" id="1.20.5.1940">
    <property type="match status" value="1"/>
</dbReference>
<dbReference type="GO" id="GO:0043130">
    <property type="term" value="F:ubiquitin binding"/>
    <property type="evidence" value="ECO:0007669"/>
    <property type="project" value="InterPro"/>
</dbReference>
<keyword evidence="7" id="KW-0862">Zinc</keyword>
<dbReference type="InterPro" id="IPR002014">
    <property type="entry name" value="VHS_dom"/>
</dbReference>
<evidence type="ECO:0000259" key="12">
    <source>
        <dbReference type="PROSITE" id="PS50179"/>
    </source>
</evidence>
<dbReference type="PROSITE" id="PS50179">
    <property type="entry name" value="VHS"/>
    <property type="match status" value="1"/>
</dbReference>
<dbReference type="InterPro" id="IPR003903">
    <property type="entry name" value="UIM_dom"/>
</dbReference>
<dbReference type="PROSITE" id="PS50330">
    <property type="entry name" value="UIM"/>
    <property type="match status" value="1"/>
</dbReference>
<feature type="compositionally biased region" description="Low complexity" evidence="10">
    <location>
        <begin position="576"/>
        <end position="599"/>
    </location>
</feature>
<feature type="compositionally biased region" description="Polar residues" evidence="10">
    <location>
        <begin position="508"/>
        <end position="526"/>
    </location>
</feature>
<dbReference type="GO" id="GO:0008270">
    <property type="term" value="F:zinc ion binding"/>
    <property type="evidence" value="ECO:0007669"/>
    <property type="project" value="UniProtKB-KW"/>
</dbReference>
<evidence type="ECO:0000256" key="9">
    <source>
        <dbReference type="PROSITE-ProRule" id="PRU00091"/>
    </source>
</evidence>
<dbReference type="PANTHER" id="PTHR46275:SF1">
    <property type="entry name" value="HEPATOCYTE GROWTH FACTOR-REGULATED TYROSINE KINASE SUBSTRATE"/>
    <property type="match status" value="1"/>
</dbReference>
<evidence type="ECO:0000256" key="10">
    <source>
        <dbReference type="SAM" id="MobiDB-lite"/>
    </source>
</evidence>
<keyword evidence="14" id="KW-1185">Reference proteome</keyword>
<evidence type="ECO:0000313" key="13">
    <source>
        <dbReference type="EMBL" id="KXN71365.1"/>
    </source>
</evidence>
<dbReference type="PIRSF" id="PIRSF036956">
    <property type="entry name" value="Hrs_Vps27"/>
    <property type="match status" value="1"/>
</dbReference>
<feature type="region of interest" description="Disordered" evidence="10">
    <location>
        <begin position="503"/>
        <end position="530"/>
    </location>
</feature>
<protein>
    <recommendedName>
        <fullName evidence="3 8">Vacuolar protein sorting-associated protein 27</fullName>
    </recommendedName>
</protein>
<dbReference type="GO" id="GO:0035091">
    <property type="term" value="F:phosphatidylinositol binding"/>
    <property type="evidence" value="ECO:0007669"/>
    <property type="project" value="InterPro"/>
</dbReference>
<dbReference type="Gene3D" id="6.10.140.100">
    <property type="match status" value="1"/>
</dbReference>
<feature type="region of interest" description="Disordered" evidence="10">
    <location>
        <begin position="240"/>
        <end position="269"/>
    </location>
</feature>
<dbReference type="SUPFAM" id="SSF48464">
    <property type="entry name" value="ENTH/VHS domain"/>
    <property type="match status" value="1"/>
</dbReference>
<dbReference type="STRING" id="796925.A0A137P8N0"/>
<organism evidence="13 14">
    <name type="scientific">Conidiobolus coronatus (strain ATCC 28846 / CBS 209.66 / NRRL 28638)</name>
    <name type="common">Delacroixia coronata</name>
    <dbReference type="NCBI Taxonomy" id="796925"/>
    <lineage>
        <taxon>Eukaryota</taxon>
        <taxon>Fungi</taxon>
        <taxon>Fungi incertae sedis</taxon>
        <taxon>Zoopagomycota</taxon>
        <taxon>Entomophthoromycotina</taxon>
        <taxon>Entomophthoromycetes</taxon>
        <taxon>Entomophthorales</taxon>
        <taxon>Ancylistaceae</taxon>
        <taxon>Conidiobolus</taxon>
    </lineage>
</organism>
<dbReference type="SUPFAM" id="SSF57903">
    <property type="entry name" value="FYVE/PHD zinc finger"/>
    <property type="match status" value="1"/>
</dbReference>
<dbReference type="SMART" id="SM00726">
    <property type="entry name" value="UIM"/>
    <property type="match status" value="2"/>
</dbReference>
<gene>
    <name evidence="13" type="ORF">CONCODRAFT_78362</name>
</gene>
<dbReference type="Pfam" id="PF02809">
    <property type="entry name" value="UIM"/>
    <property type="match status" value="2"/>
</dbReference>
<evidence type="ECO:0000313" key="14">
    <source>
        <dbReference type="Proteomes" id="UP000070444"/>
    </source>
</evidence>